<dbReference type="InterPro" id="IPR036388">
    <property type="entry name" value="WH-like_DNA-bd_sf"/>
</dbReference>
<sequence>MNRMVGRDDELRLLDALLSASEAGQGTALRIHGAAGLGKSALLRTTAERAAERGFFVLSTSGVETERWFPFAALHLLLQPLGREAANRPAEADADVYRIGLAVLELLADAADRQPVLVLADDLQWIDKPSRDVLGFVARRTVNHRLLVVGASRRPESDWRGPDLMPDLHLEPLAGAAAERLLDAGAPDLPATTRSLILDRAAGNPLALVELPKAVGDGPAEPDGLPLTRRLEVAFAARTDAADPAGRALLLALAAEPGTPLDRLLEAAGGITGTAVGPDAIQPGVDAGLVTLSDTRLEFRHPLMRSAIYKSATVPERLAAHRALARVLAESPERRLAHEAAATIGPDDDLADRLETFAGAALTQGRMAAALPALRRAAELAGDGRRRTGLLIRAAEVASLLSDRRHARALLDRADLNALGPVDRARLLIVSDNAGLEADDKHRRIREMVTAAGAAMEAGARDVAENLLWRAGTRCFFLDGDALTRAAVTAQLARWDSDLRPPHLVTVRAYAEPYRYGVDVLPRFDAAEPDPSDGRALHFLGSGAMVLGEFTRASRYLDQAAAIWRAQGQLGLLSRTLAGAWPRFYLGELGRARAEADEGLQLADETGETVVSHGLRATAGLIAAARGDAEDAIRVLRELRTSRLFAAMPFATVIAQQTDGLLALFEGRADEAYRLLAKAFDPADVHHHSVSVWMLAPDLADAAVAAGKVDEARSVLADLPGLTAKLPTEMMTMAHFYTRAVLAPDEEAEQAYAEALDSLPPALTLARARLRLHHGRWLRRQRRYLDARDPLRTARDEFDRMGALPWAEMARSQLRATGEAAANRDPHLSEQLSAREMQIAELAARGLSNREIGQRLFISHRTVSSYLYRIYPRLGITGRGQLAGALAAAS</sequence>
<keyword evidence="2" id="KW-0067">ATP-binding</keyword>
<keyword evidence="5" id="KW-1185">Reference proteome</keyword>
<dbReference type="Gene3D" id="1.25.40.10">
    <property type="entry name" value="Tetratricopeptide repeat domain"/>
    <property type="match status" value="1"/>
</dbReference>
<dbReference type="Pfam" id="PF00196">
    <property type="entry name" value="GerE"/>
    <property type="match status" value="1"/>
</dbReference>
<dbReference type="PANTHER" id="PTHR16305:SF35">
    <property type="entry name" value="TRANSCRIPTIONAL ACTIVATOR DOMAIN"/>
    <property type="match status" value="1"/>
</dbReference>
<dbReference type="CDD" id="cd06170">
    <property type="entry name" value="LuxR_C_like"/>
    <property type="match status" value="1"/>
</dbReference>
<dbReference type="SUPFAM" id="SSF52540">
    <property type="entry name" value="P-loop containing nucleoside triphosphate hydrolases"/>
    <property type="match status" value="1"/>
</dbReference>
<evidence type="ECO:0000256" key="2">
    <source>
        <dbReference type="ARBA" id="ARBA00022840"/>
    </source>
</evidence>
<dbReference type="Proteomes" id="UP001151002">
    <property type="component" value="Unassembled WGS sequence"/>
</dbReference>
<dbReference type="PROSITE" id="PS00622">
    <property type="entry name" value="HTH_LUXR_1"/>
    <property type="match status" value="1"/>
</dbReference>
<dbReference type="PROSITE" id="PS50043">
    <property type="entry name" value="HTH_LUXR_2"/>
    <property type="match status" value="1"/>
</dbReference>
<dbReference type="EMBL" id="JAPNTZ010000005">
    <property type="protein sequence ID" value="MCY1139228.1"/>
    <property type="molecule type" value="Genomic_DNA"/>
</dbReference>
<dbReference type="SUPFAM" id="SSF46894">
    <property type="entry name" value="C-terminal effector domain of the bipartite response regulators"/>
    <property type="match status" value="1"/>
</dbReference>
<dbReference type="InterPro" id="IPR027417">
    <property type="entry name" value="P-loop_NTPase"/>
</dbReference>
<dbReference type="SUPFAM" id="SSF48452">
    <property type="entry name" value="TPR-like"/>
    <property type="match status" value="1"/>
</dbReference>
<feature type="domain" description="HTH luxR-type" evidence="3">
    <location>
        <begin position="825"/>
        <end position="890"/>
    </location>
</feature>
<accession>A0ABT4B0T2</accession>
<dbReference type="Pfam" id="PF13191">
    <property type="entry name" value="AAA_16"/>
    <property type="match status" value="1"/>
</dbReference>
<evidence type="ECO:0000256" key="1">
    <source>
        <dbReference type="ARBA" id="ARBA00022741"/>
    </source>
</evidence>
<dbReference type="InterPro" id="IPR041664">
    <property type="entry name" value="AAA_16"/>
</dbReference>
<keyword evidence="1" id="KW-0547">Nucleotide-binding</keyword>
<gene>
    <name evidence="4" type="ORF">OWR29_14610</name>
</gene>
<dbReference type="SMART" id="SM00421">
    <property type="entry name" value="HTH_LUXR"/>
    <property type="match status" value="1"/>
</dbReference>
<protein>
    <submittedName>
        <fullName evidence="4">AAA family ATPase</fullName>
    </submittedName>
</protein>
<evidence type="ECO:0000259" key="3">
    <source>
        <dbReference type="PROSITE" id="PS50043"/>
    </source>
</evidence>
<proteinExistence type="predicted"/>
<evidence type="ECO:0000313" key="5">
    <source>
        <dbReference type="Proteomes" id="UP001151002"/>
    </source>
</evidence>
<dbReference type="PANTHER" id="PTHR16305">
    <property type="entry name" value="TESTICULAR SOLUBLE ADENYLYL CYCLASE"/>
    <property type="match status" value="1"/>
</dbReference>
<dbReference type="InterPro" id="IPR011990">
    <property type="entry name" value="TPR-like_helical_dom_sf"/>
</dbReference>
<dbReference type="Gene3D" id="3.40.50.300">
    <property type="entry name" value="P-loop containing nucleotide triphosphate hydrolases"/>
    <property type="match status" value="1"/>
</dbReference>
<dbReference type="InterPro" id="IPR016032">
    <property type="entry name" value="Sig_transdc_resp-reg_C-effctor"/>
</dbReference>
<dbReference type="PRINTS" id="PR00038">
    <property type="entry name" value="HTHLUXR"/>
</dbReference>
<name>A0ABT4B0T2_9ACTN</name>
<dbReference type="RefSeq" id="WP_267563337.1">
    <property type="nucleotide sequence ID" value="NZ_JAPNTZ010000005.1"/>
</dbReference>
<dbReference type="InterPro" id="IPR000792">
    <property type="entry name" value="Tscrpt_reg_LuxR_C"/>
</dbReference>
<organism evidence="4 5">
    <name type="scientific">Paractinoplanes pyxinae</name>
    <dbReference type="NCBI Taxonomy" id="2997416"/>
    <lineage>
        <taxon>Bacteria</taxon>
        <taxon>Bacillati</taxon>
        <taxon>Actinomycetota</taxon>
        <taxon>Actinomycetes</taxon>
        <taxon>Micromonosporales</taxon>
        <taxon>Micromonosporaceae</taxon>
        <taxon>Paractinoplanes</taxon>
    </lineage>
</organism>
<dbReference type="Gene3D" id="1.10.10.10">
    <property type="entry name" value="Winged helix-like DNA-binding domain superfamily/Winged helix DNA-binding domain"/>
    <property type="match status" value="1"/>
</dbReference>
<reference evidence="4" key="1">
    <citation type="submission" date="2022-11" db="EMBL/GenBank/DDBJ databases">
        <authorList>
            <person name="Somphong A."/>
            <person name="Phongsopitanun W."/>
        </authorList>
    </citation>
    <scope>NUCLEOTIDE SEQUENCE</scope>
    <source>
        <strain evidence="4">Pm04-4</strain>
    </source>
</reference>
<comment type="caution">
    <text evidence="4">The sequence shown here is derived from an EMBL/GenBank/DDBJ whole genome shotgun (WGS) entry which is preliminary data.</text>
</comment>
<evidence type="ECO:0000313" key="4">
    <source>
        <dbReference type="EMBL" id="MCY1139228.1"/>
    </source>
</evidence>